<dbReference type="EMBL" id="JABCKV010000109">
    <property type="protein sequence ID" value="KAG5643497.1"/>
    <property type="molecule type" value="Genomic_DNA"/>
</dbReference>
<reference evidence="3" key="2">
    <citation type="submission" date="2021-10" db="EMBL/GenBank/DDBJ databases">
        <title>Phylogenomics reveals ancestral predisposition of the termite-cultivated fungus Termitomyces towards a domesticated lifestyle.</title>
        <authorList>
            <person name="Auxier B."/>
            <person name="Grum-Grzhimaylo A."/>
            <person name="Cardenas M.E."/>
            <person name="Lodge J.D."/>
            <person name="Laessoe T."/>
            <person name="Pedersen O."/>
            <person name="Smith M.E."/>
            <person name="Kuyper T.W."/>
            <person name="Franco-Molano E.A."/>
            <person name="Baroni T.J."/>
            <person name="Aanen D.K."/>
        </authorList>
    </citation>
    <scope>NUCLEOTIDE SEQUENCE</scope>
    <source>
        <strain evidence="3">AP01</strain>
        <tissue evidence="3">Mycelium</tissue>
    </source>
</reference>
<evidence type="ECO:0000313" key="4">
    <source>
        <dbReference type="Proteomes" id="UP000775547"/>
    </source>
</evidence>
<feature type="region of interest" description="Disordered" evidence="1">
    <location>
        <begin position="725"/>
        <end position="762"/>
    </location>
</feature>
<keyword evidence="4" id="KW-1185">Reference proteome</keyword>
<feature type="transmembrane region" description="Helical" evidence="2">
    <location>
        <begin position="37"/>
        <end position="55"/>
    </location>
</feature>
<name>A0A9P7GAJ6_9AGAR</name>
<sequence>MDDTGPLSVISMLSYLFRILAALAAPSPHSSHPVPRFALFTTVIGFALAALEWASTGLVSSLPTTVKASFTVHATPFTPRFIALPLGDEATMWWLTTGIALVLLFSSMALLDFRLPLEPPKRQHIHVTACTPPRLVWWDVVRGIGYGLVMRECASSVVAMLLAAIAIPHWLSNLAGLLAFVATIAPALVNRTVVYGVVNSVYLTEAVTSINIANEAEATLCQTPSPRKKKLWIFGSPDHTPLPPPRPRSPLVPPSPQDNTASTAFSDAESVSIHVDAGVVQGTVVDFEGFGSPEHTSSPPRRRLPFVPPSPQVVTVIQHQDVNSGHLDFSFSSDGAEGNLTNANISCPRLVSLYPALMGMLHETIMHIDENGSLVRRPKACGVGIEQDASKDTQRDTGEELVRDGSIALIDMIAAAECKLTDAADLMRELLPDEYAGANVTLSHIARWDGRTVLTENNMEAYALADQGYFREPSAPGPSDDTLSLFTEEDERRCGTWVNGIAQFNDRWSPPRRAEERLKRMAADNDEFGLELDEFGKKLEAMRRAMNGDAAPSPPPTPASVPVLNIVGALPRSEPLPTEPDEEEPGLLYIGYRRVNFPQPAPRAQPVPTDPRPYPTVPEDGPAKRVLRPRTSLAPQPTTATTRLLRSRASVPAKSTGRAPLAPISTNVSRKPASAPTHPTGPGSKKALRPRVSASAPAPVPAPKRPTIAALSRAAKVPKPRVSLATITPSVPTTTTRARAAPRASLPAPSAFKVAGPSKRTPTATVARVVAPSVRPARASLPAPGVVSKIAPAPARQTSAASPLPPSTRARAISRASLPAPAAAKIAAPFRRTSLAPAAPVGLKPASLLLPATAKTRLSAPRPSLPAPGTSKNTGPSRRTSLAAPTVPVTLRPRASSGLRFPTTRTSSA</sequence>
<feature type="compositionally biased region" description="Pro residues" evidence="1">
    <location>
        <begin position="599"/>
        <end position="616"/>
    </location>
</feature>
<dbReference type="PANTHER" id="PTHR48125">
    <property type="entry name" value="LP07818P1"/>
    <property type="match status" value="1"/>
</dbReference>
<feature type="transmembrane region" description="Helical" evidence="2">
    <location>
        <begin position="6"/>
        <end position="25"/>
    </location>
</feature>
<organism evidence="3 4">
    <name type="scientific">Asterophora parasitica</name>
    <dbReference type="NCBI Taxonomy" id="117018"/>
    <lineage>
        <taxon>Eukaryota</taxon>
        <taxon>Fungi</taxon>
        <taxon>Dikarya</taxon>
        <taxon>Basidiomycota</taxon>
        <taxon>Agaricomycotina</taxon>
        <taxon>Agaricomycetes</taxon>
        <taxon>Agaricomycetidae</taxon>
        <taxon>Agaricales</taxon>
        <taxon>Tricholomatineae</taxon>
        <taxon>Lyophyllaceae</taxon>
        <taxon>Asterophora</taxon>
    </lineage>
</organism>
<evidence type="ECO:0000256" key="2">
    <source>
        <dbReference type="SAM" id="Phobius"/>
    </source>
</evidence>
<accession>A0A9P7GAJ6</accession>
<feature type="transmembrane region" description="Helical" evidence="2">
    <location>
        <begin position="92"/>
        <end position="113"/>
    </location>
</feature>
<proteinExistence type="predicted"/>
<feature type="region of interest" description="Disordered" evidence="1">
    <location>
        <begin position="232"/>
        <end position="264"/>
    </location>
</feature>
<feature type="compositionally biased region" description="Polar residues" evidence="1">
    <location>
        <begin position="870"/>
        <end position="880"/>
    </location>
</feature>
<protein>
    <submittedName>
        <fullName evidence="3">Uncharacterized protein</fullName>
    </submittedName>
</protein>
<feature type="compositionally biased region" description="Low complexity" evidence="1">
    <location>
        <begin position="638"/>
        <end position="650"/>
    </location>
</feature>
<dbReference type="Proteomes" id="UP000775547">
    <property type="component" value="Unassembled WGS sequence"/>
</dbReference>
<keyword evidence="2" id="KW-0812">Transmembrane</keyword>
<reference evidence="3" key="1">
    <citation type="submission" date="2020-07" db="EMBL/GenBank/DDBJ databases">
        <authorList>
            <person name="Nieuwenhuis M."/>
            <person name="Van De Peppel L.J.J."/>
        </authorList>
    </citation>
    <scope>NUCLEOTIDE SEQUENCE</scope>
    <source>
        <strain evidence="3">AP01</strain>
        <tissue evidence="3">Mycelium</tissue>
    </source>
</reference>
<keyword evidence="2" id="KW-0472">Membrane</keyword>
<feature type="compositionally biased region" description="Low complexity" evidence="1">
    <location>
        <begin position="725"/>
        <end position="751"/>
    </location>
</feature>
<feature type="region of interest" description="Disordered" evidence="1">
    <location>
        <begin position="599"/>
        <end position="706"/>
    </location>
</feature>
<keyword evidence="2" id="KW-1133">Transmembrane helix</keyword>
<gene>
    <name evidence="3" type="ORF">DXG03_000738</name>
</gene>
<comment type="caution">
    <text evidence="3">The sequence shown here is derived from an EMBL/GenBank/DDBJ whole genome shotgun (WGS) entry which is preliminary data.</text>
</comment>
<evidence type="ECO:0000256" key="1">
    <source>
        <dbReference type="SAM" id="MobiDB-lite"/>
    </source>
</evidence>
<dbReference type="AlphaFoldDB" id="A0A9P7GAJ6"/>
<dbReference type="PANTHER" id="PTHR48125:SF12">
    <property type="entry name" value="AT HOOK TRANSCRIPTION FACTOR FAMILY-RELATED"/>
    <property type="match status" value="1"/>
</dbReference>
<feature type="region of interest" description="Disordered" evidence="1">
    <location>
        <begin position="854"/>
        <end position="909"/>
    </location>
</feature>
<dbReference type="OrthoDB" id="10691759at2759"/>
<evidence type="ECO:0000313" key="3">
    <source>
        <dbReference type="EMBL" id="KAG5643497.1"/>
    </source>
</evidence>
<feature type="region of interest" description="Disordered" evidence="1">
    <location>
        <begin position="790"/>
        <end position="810"/>
    </location>
</feature>
<feature type="compositionally biased region" description="Pro residues" evidence="1">
    <location>
        <begin position="240"/>
        <end position="256"/>
    </location>
</feature>